<feature type="region of interest" description="Disordered" evidence="1">
    <location>
        <begin position="108"/>
        <end position="176"/>
    </location>
</feature>
<dbReference type="EMBL" id="CAJNOC010002263">
    <property type="protein sequence ID" value="CAF0922663.1"/>
    <property type="molecule type" value="Genomic_DNA"/>
</dbReference>
<reference evidence="2" key="1">
    <citation type="submission" date="2021-02" db="EMBL/GenBank/DDBJ databases">
        <authorList>
            <person name="Nowell W R."/>
        </authorList>
    </citation>
    <scope>NUCLEOTIDE SEQUENCE</scope>
    <source>
        <strain evidence="2">Ploen Becks lab</strain>
    </source>
</reference>
<evidence type="ECO:0000313" key="2">
    <source>
        <dbReference type="EMBL" id="CAF0922663.1"/>
    </source>
</evidence>
<dbReference type="AlphaFoldDB" id="A0A814B0P6"/>
<proteinExistence type="predicted"/>
<evidence type="ECO:0000313" key="3">
    <source>
        <dbReference type="Proteomes" id="UP000663879"/>
    </source>
</evidence>
<name>A0A814B0P6_9BILA</name>
<sequence length="358" mass="40439">MIVTDSQTKFCANQFIIVIASDLFGQFTGEKTDPKTIGKIYLRLRNVCSIIVNKNSIKIGGHGEIVEIDVLNTNRTELYNGLESIKHEINFLEDNNFDQMNLNPQVKKRKLADDSKKEESNSETITKVVSEATESKQIVDQSEKKSSEVDAKAKTSSKCDPQVPQPVNTNQNNTDINQTAENINGKGMVNERNESKENKQTYSSILIHKPKNLKNRVPINACSAISDIKNLSARSRPFSYYIGQWIPKVDPQKVYQLISAFANIIRLEELSPNIPNRYFRSFKLTVESHFDYGIREATRENESVNHKACIADSGDAEKDIDIVEVDGKNGKDQVNDLNQSLVVNEDVLDEEDEDENQH</sequence>
<feature type="compositionally biased region" description="Low complexity" evidence="1">
    <location>
        <begin position="161"/>
        <end position="176"/>
    </location>
</feature>
<gene>
    <name evidence="2" type="ORF">OXX778_LOCUS12469</name>
</gene>
<protein>
    <submittedName>
        <fullName evidence="2">Uncharacterized protein</fullName>
    </submittedName>
</protein>
<evidence type="ECO:0000256" key="1">
    <source>
        <dbReference type="SAM" id="MobiDB-lite"/>
    </source>
</evidence>
<comment type="caution">
    <text evidence="2">The sequence shown here is derived from an EMBL/GenBank/DDBJ whole genome shotgun (WGS) entry which is preliminary data.</text>
</comment>
<dbReference type="Proteomes" id="UP000663879">
    <property type="component" value="Unassembled WGS sequence"/>
</dbReference>
<keyword evidence="3" id="KW-1185">Reference proteome</keyword>
<organism evidence="2 3">
    <name type="scientific">Brachionus calyciflorus</name>
    <dbReference type="NCBI Taxonomy" id="104777"/>
    <lineage>
        <taxon>Eukaryota</taxon>
        <taxon>Metazoa</taxon>
        <taxon>Spiralia</taxon>
        <taxon>Gnathifera</taxon>
        <taxon>Rotifera</taxon>
        <taxon>Eurotatoria</taxon>
        <taxon>Monogononta</taxon>
        <taxon>Pseudotrocha</taxon>
        <taxon>Ploima</taxon>
        <taxon>Brachionidae</taxon>
        <taxon>Brachionus</taxon>
    </lineage>
</organism>
<feature type="compositionally biased region" description="Basic and acidic residues" evidence="1">
    <location>
        <begin position="141"/>
        <end position="153"/>
    </location>
</feature>
<feature type="compositionally biased region" description="Basic and acidic residues" evidence="1">
    <location>
        <begin position="111"/>
        <end position="120"/>
    </location>
</feature>
<accession>A0A814B0P6</accession>